<dbReference type="NCBIfam" id="TIGR00348">
    <property type="entry name" value="hsdR"/>
    <property type="match status" value="1"/>
</dbReference>
<dbReference type="Pfam" id="PF18766">
    <property type="entry name" value="SWI2_SNF2"/>
    <property type="match status" value="1"/>
</dbReference>
<dbReference type="Pfam" id="PF11867">
    <property type="entry name" value="T1RH-like_C"/>
    <property type="match status" value="1"/>
</dbReference>
<comment type="caution">
    <text evidence="12">The sequence shown here is derived from an EMBL/GenBank/DDBJ whole genome shotgun (WGS) entry which is preliminary data.</text>
</comment>
<dbReference type="SUPFAM" id="SSF52540">
    <property type="entry name" value="P-loop containing nucleoside triphosphate hydrolases"/>
    <property type="match status" value="1"/>
</dbReference>
<dbReference type="CDD" id="cd18800">
    <property type="entry name" value="SF2_C_EcoR124I-like"/>
    <property type="match status" value="1"/>
</dbReference>
<proteinExistence type="inferred from homology"/>
<dbReference type="InterPro" id="IPR021810">
    <property type="entry name" value="T1RH-like_C"/>
</dbReference>
<dbReference type="CDD" id="cd18030">
    <property type="entry name" value="DEXHc_RE_I_HsdR"/>
    <property type="match status" value="1"/>
</dbReference>
<evidence type="ECO:0000256" key="1">
    <source>
        <dbReference type="ARBA" id="ARBA00000851"/>
    </source>
</evidence>
<evidence type="ECO:0000256" key="8">
    <source>
        <dbReference type="ARBA" id="ARBA00022840"/>
    </source>
</evidence>
<evidence type="ECO:0000313" key="13">
    <source>
        <dbReference type="Proteomes" id="UP001595616"/>
    </source>
</evidence>
<evidence type="ECO:0000256" key="7">
    <source>
        <dbReference type="ARBA" id="ARBA00022801"/>
    </source>
</evidence>
<comment type="subunit">
    <text evidence="10">The type I restriction/modification system is composed of three polypeptides R, M and S.</text>
</comment>
<dbReference type="RefSeq" id="WP_379839746.1">
    <property type="nucleotide sequence ID" value="NZ_JBHRYQ010000001.1"/>
</dbReference>
<keyword evidence="7 10" id="KW-0378">Hydrolase</keyword>
<comment type="function">
    <text evidence="10">Subunit R is required for both nuclease and ATPase activities, but not for modification.</text>
</comment>
<dbReference type="InterPro" id="IPR040980">
    <property type="entry name" value="SWI2_SNF2"/>
</dbReference>
<evidence type="ECO:0000256" key="3">
    <source>
        <dbReference type="ARBA" id="ARBA00022722"/>
    </source>
</evidence>
<dbReference type="Proteomes" id="UP001595616">
    <property type="component" value="Unassembled WGS sequence"/>
</dbReference>
<dbReference type="PROSITE" id="PS51192">
    <property type="entry name" value="HELICASE_ATP_BIND_1"/>
    <property type="match status" value="1"/>
</dbReference>
<dbReference type="Gene3D" id="3.40.50.300">
    <property type="entry name" value="P-loop containing nucleotide triphosphate hydrolases"/>
    <property type="match status" value="3"/>
</dbReference>
<dbReference type="GO" id="GO:0009035">
    <property type="term" value="F:type I site-specific deoxyribonuclease activity"/>
    <property type="evidence" value="ECO:0007669"/>
    <property type="project" value="UniProtKB-EC"/>
</dbReference>
<name>A0ABV7Z0M2_9BACT</name>
<evidence type="ECO:0000256" key="6">
    <source>
        <dbReference type="ARBA" id="ARBA00022759"/>
    </source>
</evidence>
<feature type="domain" description="Helicase ATP-binding" evidence="11">
    <location>
        <begin position="285"/>
        <end position="467"/>
    </location>
</feature>
<dbReference type="EC" id="3.1.21.3" evidence="10"/>
<dbReference type="InterPro" id="IPR027417">
    <property type="entry name" value="P-loop_NTPase"/>
</dbReference>
<dbReference type="PANTHER" id="PTHR30195">
    <property type="entry name" value="TYPE I SITE-SPECIFIC DEOXYRIBONUCLEASE PROTEIN SUBUNIT M AND R"/>
    <property type="match status" value="1"/>
</dbReference>
<dbReference type="InterPro" id="IPR055180">
    <property type="entry name" value="HsdR_RecA-like_helicase_dom_2"/>
</dbReference>
<protein>
    <recommendedName>
        <fullName evidence="10">Type I restriction enzyme endonuclease subunit</fullName>
        <shortName evidence="10">R protein</shortName>
        <ecNumber evidence="10">3.1.21.3</ecNumber>
    </recommendedName>
</protein>
<organism evidence="12 13">
    <name type="scientific">Lacihabitans lacunae</name>
    <dbReference type="NCBI Taxonomy" id="1028214"/>
    <lineage>
        <taxon>Bacteria</taxon>
        <taxon>Pseudomonadati</taxon>
        <taxon>Bacteroidota</taxon>
        <taxon>Cytophagia</taxon>
        <taxon>Cytophagales</taxon>
        <taxon>Leadbetterellaceae</taxon>
        <taxon>Lacihabitans</taxon>
    </lineage>
</organism>
<keyword evidence="13" id="KW-1185">Reference proteome</keyword>
<keyword evidence="8 10" id="KW-0067">ATP-binding</keyword>
<gene>
    <name evidence="12" type="ORF">ACFOOI_19405</name>
</gene>
<evidence type="ECO:0000256" key="4">
    <source>
        <dbReference type="ARBA" id="ARBA00022741"/>
    </source>
</evidence>
<keyword evidence="4 10" id="KW-0547">Nucleotide-binding</keyword>
<evidence type="ECO:0000256" key="2">
    <source>
        <dbReference type="ARBA" id="ARBA00008598"/>
    </source>
</evidence>
<evidence type="ECO:0000256" key="10">
    <source>
        <dbReference type="RuleBase" id="RU364115"/>
    </source>
</evidence>
<evidence type="ECO:0000313" key="12">
    <source>
        <dbReference type="EMBL" id="MFC3812840.1"/>
    </source>
</evidence>
<dbReference type="CDD" id="cd22332">
    <property type="entry name" value="HsdR_N"/>
    <property type="match status" value="1"/>
</dbReference>
<evidence type="ECO:0000256" key="9">
    <source>
        <dbReference type="ARBA" id="ARBA00023125"/>
    </source>
</evidence>
<accession>A0ABV7Z0M2</accession>
<keyword evidence="6 12" id="KW-0255">Endonuclease</keyword>
<reference evidence="13" key="1">
    <citation type="journal article" date="2019" name="Int. J. Syst. Evol. Microbiol.">
        <title>The Global Catalogue of Microorganisms (GCM) 10K type strain sequencing project: providing services to taxonomists for standard genome sequencing and annotation.</title>
        <authorList>
            <consortium name="The Broad Institute Genomics Platform"/>
            <consortium name="The Broad Institute Genome Sequencing Center for Infectious Disease"/>
            <person name="Wu L."/>
            <person name="Ma J."/>
        </authorList>
    </citation>
    <scope>NUCLEOTIDE SEQUENCE [LARGE SCALE GENOMIC DNA]</scope>
    <source>
        <strain evidence="13">CECT 7956</strain>
    </source>
</reference>
<evidence type="ECO:0000256" key="5">
    <source>
        <dbReference type="ARBA" id="ARBA00022747"/>
    </source>
</evidence>
<dbReference type="EMBL" id="JBHRYQ010000001">
    <property type="protein sequence ID" value="MFC3812840.1"/>
    <property type="molecule type" value="Genomic_DNA"/>
</dbReference>
<dbReference type="Gene3D" id="3.90.1570.50">
    <property type="match status" value="1"/>
</dbReference>
<keyword evidence="5 10" id="KW-0680">Restriction system</keyword>
<dbReference type="SMART" id="SM00487">
    <property type="entry name" value="DEXDc"/>
    <property type="match status" value="1"/>
</dbReference>
<dbReference type="InterPro" id="IPR014001">
    <property type="entry name" value="Helicase_ATP-bd"/>
</dbReference>
<dbReference type="PANTHER" id="PTHR30195:SF15">
    <property type="entry name" value="TYPE I RESTRICTION ENZYME HINDI ENDONUCLEASE SUBUNIT"/>
    <property type="match status" value="1"/>
</dbReference>
<comment type="catalytic activity">
    <reaction evidence="1 10">
        <text>Endonucleolytic cleavage of DNA to give random double-stranded fragments with terminal 5'-phosphates, ATP is simultaneously hydrolyzed.</text>
        <dbReference type="EC" id="3.1.21.3"/>
    </reaction>
</comment>
<evidence type="ECO:0000259" key="11">
    <source>
        <dbReference type="PROSITE" id="PS51192"/>
    </source>
</evidence>
<dbReference type="InterPro" id="IPR004473">
    <property type="entry name" value="Restrct_endonuc_typeI_HsdR"/>
</dbReference>
<keyword evidence="9 10" id="KW-0238">DNA-binding</keyword>
<sequence length="1064" mass="120196">MAAVLSEDHIEQVFIQEFVDLGYVYINGKTISPDGEYPEREYAEVVLKNRLQEAIAKLNKNIPYEAQEEALKKVLRADSPELFQNNYQFHKYLTEGVDIEYRKGDRIAGDKVWLIDYETPSNNEFLVVNQFTVIEGSVNKRPDVILFVNGLPLVVIELKNAVDENANVHAAFNQLQTYKQTIPSLFQYNTLLVASDGWDALYGSLTSPKQFFVPWKSIDGKLVADENIPQMEVMVKGMLNKTVLLDLIRHFTIFQLNKEKITKIVPRYHQYFAVNKAVEATKKATAENGDQRAGVIWHTQGSGKSFSMAYYAGKLVLALNNPTLVILTDRNDLDDQLFETFSLSQDILRQTPVQAENRDDLKKLLSVTSGGIVFTTIQKFLPEVEEKIDLGNGKFKNIKGKFDELSDRRNIVVIADEAHRSQYDFMDGFAKHMRDALPNASFIGFTGTPIENTDKNTQAVFGDYIDVYDIQQAVEDGATVRIFYENRLAKIKLKEEEIPRVDSDFEELTETEELNSQQKLKAKWARLEAIVGNQHRLSLIAADIVAHFEARNAILDGKAMIVCMSRRICVDLYDEIVKIRPEWHSNEDTEGAIKVVMTGSSSDPLNFQPHVRNKPKRKALGERLKDPKDSLKLAIVRDMWLTGFDAPSMHTLYIDKPMRGHNLMQAIARVNRVYKDKEGGLVVDYIGIATDLKKALSVYTESGGKGKPTFDQEEAASVMMSKYEIVAQMFEEQPTELTEPKGFDYQAFFGLTPKEKLYFPIKAANFILGLEDGKARFTASVTTLSKSFAISVPHPFTNDIRDEVGLFQAIKARIVKVTESGKSISSYDLDTAIKQILSDAVVAEDVVDIFDAAGIKKPDISILSDEFLAEVKGMNHKNLALELLKKLLNDEIKTRQKTNIVQSKKFSEMISNSVRNYQNNLITSAQVIDELIKLAKEIKEADRKGEELGLDFREFAFYSALEVNDSAVSVLGDEILRHIARELVDTVRANTSIDWTVRENLQAKMRIAVKKILRKHGYPPNMQAKATETVLEQAKLLANDFTSTKTYTLNKNNDTPLSMAAEPE</sequence>
<dbReference type="InterPro" id="IPR007409">
    <property type="entry name" value="Restrct_endonuc_type1_HsdR_N"/>
</dbReference>
<comment type="similarity">
    <text evidence="2 10">Belongs to the HsdR family.</text>
</comment>
<dbReference type="Pfam" id="PF22679">
    <property type="entry name" value="T1R_D3-like"/>
    <property type="match status" value="1"/>
</dbReference>
<keyword evidence="3" id="KW-0540">Nuclease</keyword>
<dbReference type="InterPro" id="IPR051268">
    <property type="entry name" value="Type-I_R_enzyme_R_subunit"/>
</dbReference>
<dbReference type="Pfam" id="PF04313">
    <property type="entry name" value="HSDR_N"/>
    <property type="match status" value="1"/>
</dbReference>